<proteinExistence type="predicted"/>
<dbReference type="RefSeq" id="WP_160658694.1">
    <property type="nucleotide sequence ID" value="NZ_RSEJ01000104.1"/>
</dbReference>
<dbReference type="PANTHER" id="PTHR39166:SF1">
    <property type="entry name" value="BLL1166 PROTEIN"/>
    <property type="match status" value="1"/>
</dbReference>
<keyword evidence="2" id="KW-1185">Reference proteome</keyword>
<accession>A0ABW9YQY2</accession>
<protein>
    <recommendedName>
        <fullName evidence="3">Nucleotidyltransferase family protein</fullName>
    </recommendedName>
</protein>
<organism evidence="1 2">
    <name type="scientific">Photobacterium alginatilyticum</name>
    <dbReference type="NCBI Taxonomy" id="1775171"/>
    <lineage>
        <taxon>Bacteria</taxon>
        <taxon>Pseudomonadati</taxon>
        <taxon>Pseudomonadota</taxon>
        <taxon>Gammaproteobacteria</taxon>
        <taxon>Vibrionales</taxon>
        <taxon>Vibrionaceae</taxon>
        <taxon>Photobacterium</taxon>
    </lineage>
</organism>
<evidence type="ECO:0008006" key="3">
    <source>
        <dbReference type="Google" id="ProtNLM"/>
    </source>
</evidence>
<dbReference type="PANTHER" id="PTHR39166">
    <property type="entry name" value="BLL1166 PROTEIN"/>
    <property type="match status" value="1"/>
</dbReference>
<comment type="caution">
    <text evidence="1">The sequence shown here is derived from an EMBL/GenBank/DDBJ whole genome shotgun (WGS) entry which is preliminary data.</text>
</comment>
<dbReference type="Pfam" id="PF06042">
    <property type="entry name" value="NTP_transf_6"/>
    <property type="match status" value="1"/>
</dbReference>
<gene>
    <name evidence="1" type="ORF">EIZ48_28305</name>
</gene>
<evidence type="ECO:0000313" key="1">
    <source>
        <dbReference type="EMBL" id="NBI56367.1"/>
    </source>
</evidence>
<reference evidence="1 2" key="1">
    <citation type="journal article" date="2017" name="Int. J. Syst. Evol. Microbiol.">
        <title>Photobacterium alginatilyticum sp. nov., a marine bacterium isolated from bottom seawater.</title>
        <authorList>
            <person name="Wang X."/>
            <person name="Wang Y."/>
            <person name="Yang X."/>
            <person name="Sun H."/>
            <person name="Li B."/>
            <person name="Zhang X.H."/>
        </authorList>
    </citation>
    <scope>NUCLEOTIDE SEQUENCE [LARGE SCALE GENOMIC DNA]</scope>
    <source>
        <strain evidence="1 2">P03D4</strain>
    </source>
</reference>
<evidence type="ECO:0000313" key="2">
    <source>
        <dbReference type="Proteomes" id="UP000738517"/>
    </source>
</evidence>
<dbReference type="InterPro" id="IPR009267">
    <property type="entry name" value="NTP_transf_6"/>
</dbReference>
<dbReference type="EMBL" id="RSEJ01000104">
    <property type="protein sequence ID" value="NBI56367.1"/>
    <property type="molecule type" value="Genomic_DNA"/>
</dbReference>
<name>A0ABW9YQY2_9GAMM</name>
<dbReference type="Proteomes" id="UP000738517">
    <property type="component" value="Unassembled WGS sequence"/>
</dbReference>
<sequence length="187" mass="21529">MEQQLIKLIKAVPELMDTAKECNKINLPNYYVAGGAITQLIWNDLLGRKPLDQVKDFDIVYFDTTSCKSEQWYERNIASRLKHDIAIDVKNQARVHEWYPRKFGQVIPPYDRVEQGISSWLSAFAIGFRLNTLGEPEIYSTSGLADAFQMKVKPNKIAMTEASYLKMTQSFKERWPSISVEPWDSAC</sequence>